<dbReference type="PROSITE" id="PS00383">
    <property type="entry name" value="TYR_PHOSPHATASE_1"/>
    <property type="match status" value="1"/>
</dbReference>
<dbReference type="InterPro" id="IPR029260">
    <property type="entry name" value="DSPn"/>
</dbReference>
<keyword evidence="4" id="KW-0378">Hydrolase</keyword>
<evidence type="ECO:0000313" key="10">
    <source>
        <dbReference type="EMBL" id="KAF0047438.1"/>
    </source>
</evidence>
<dbReference type="GO" id="GO:0004722">
    <property type="term" value="F:protein serine/threonine phosphatase activity"/>
    <property type="evidence" value="ECO:0007669"/>
    <property type="project" value="UniProtKB-EC"/>
</dbReference>
<gene>
    <name evidence="10" type="ORF">F2P81_001071</name>
</gene>
<dbReference type="Pfam" id="PF00782">
    <property type="entry name" value="DSPc"/>
    <property type="match status" value="1"/>
</dbReference>
<evidence type="ECO:0000259" key="9">
    <source>
        <dbReference type="PROSITE" id="PS50056"/>
    </source>
</evidence>
<keyword evidence="5" id="KW-0904">Protein phosphatase</keyword>
<evidence type="ECO:0000256" key="3">
    <source>
        <dbReference type="ARBA" id="ARBA00022618"/>
    </source>
</evidence>
<dbReference type="PANTHER" id="PTHR23339">
    <property type="entry name" value="TYROSINE SPECIFIC PROTEIN PHOSPHATASE AND DUAL SPECIFICITY PROTEIN PHOSPHATASE"/>
    <property type="match status" value="1"/>
</dbReference>
<comment type="similarity">
    <text evidence="1">Belongs to the protein-tyrosine phosphatase family. Non-receptor class CDC14 subfamily.</text>
</comment>
<evidence type="ECO:0000256" key="5">
    <source>
        <dbReference type="ARBA" id="ARBA00022912"/>
    </source>
</evidence>
<dbReference type="SMART" id="SM00404">
    <property type="entry name" value="PTPc_motif"/>
    <property type="match status" value="1"/>
</dbReference>
<keyword evidence="6" id="KW-0131">Cell cycle</keyword>
<evidence type="ECO:0000256" key="6">
    <source>
        <dbReference type="ARBA" id="ARBA00023306"/>
    </source>
</evidence>
<evidence type="ECO:0000256" key="7">
    <source>
        <dbReference type="ARBA" id="ARBA00047761"/>
    </source>
</evidence>
<dbReference type="InterPro" id="IPR044506">
    <property type="entry name" value="CDC14_C"/>
</dbReference>
<dbReference type="Pfam" id="PF14671">
    <property type="entry name" value="DSPn"/>
    <property type="match status" value="1"/>
</dbReference>
<accession>A0A6A4TSX7</accession>
<dbReference type="GO" id="GO:0004725">
    <property type="term" value="F:protein tyrosine phosphatase activity"/>
    <property type="evidence" value="ECO:0007669"/>
    <property type="project" value="UniProtKB-EC"/>
</dbReference>
<evidence type="ECO:0000256" key="1">
    <source>
        <dbReference type="ARBA" id="ARBA00007315"/>
    </source>
</evidence>
<feature type="domain" description="Tyrosine-protein phosphatase" evidence="8">
    <location>
        <begin position="102"/>
        <end position="259"/>
    </location>
</feature>
<dbReference type="InterPro" id="IPR003595">
    <property type="entry name" value="Tyr_Pase_cat"/>
</dbReference>
<proteinExistence type="inferred from homology"/>
<comment type="catalytic activity">
    <reaction evidence="7">
        <text>O-phospho-L-seryl-[protein] + H2O = L-seryl-[protein] + phosphate</text>
        <dbReference type="Rhea" id="RHEA:20629"/>
        <dbReference type="Rhea" id="RHEA-COMP:9863"/>
        <dbReference type="Rhea" id="RHEA-COMP:11604"/>
        <dbReference type="ChEBI" id="CHEBI:15377"/>
        <dbReference type="ChEBI" id="CHEBI:29999"/>
        <dbReference type="ChEBI" id="CHEBI:43474"/>
        <dbReference type="ChEBI" id="CHEBI:83421"/>
        <dbReference type="EC" id="3.1.3.16"/>
    </reaction>
</comment>
<dbReference type="InterPro" id="IPR000340">
    <property type="entry name" value="Dual-sp_phosphatase_cat-dom"/>
</dbReference>
<dbReference type="InterPro" id="IPR016130">
    <property type="entry name" value="Tyr_Pase_AS"/>
</dbReference>
<dbReference type="InterPro" id="IPR000387">
    <property type="entry name" value="Tyr_Pase_dom"/>
</dbReference>
<feature type="domain" description="Tyrosine specific protein phosphatases" evidence="9">
    <location>
        <begin position="184"/>
        <end position="246"/>
    </location>
</feature>
<dbReference type="InterPro" id="IPR029021">
    <property type="entry name" value="Prot-tyrosine_phosphatase-like"/>
</dbReference>
<dbReference type="EC" id="3.1.3.48" evidence="2"/>
<keyword evidence="3" id="KW-0132">Cell division</keyword>
<dbReference type="FunFam" id="3.90.190.10:FF:000006">
    <property type="entry name" value="Dual specificity protein phosphatase CDC14B"/>
    <property type="match status" value="1"/>
</dbReference>
<dbReference type="PROSITE" id="PS50054">
    <property type="entry name" value="TYR_PHOSPHATASE_DUAL"/>
    <property type="match status" value="1"/>
</dbReference>
<dbReference type="PROSITE" id="PS50056">
    <property type="entry name" value="TYR_PHOSPHATASE_2"/>
    <property type="match status" value="1"/>
</dbReference>
<organism evidence="10 11">
    <name type="scientific">Scophthalmus maximus</name>
    <name type="common">Turbot</name>
    <name type="synonym">Psetta maxima</name>
    <dbReference type="NCBI Taxonomy" id="52904"/>
    <lineage>
        <taxon>Eukaryota</taxon>
        <taxon>Metazoa</taxon>
        <taxon>Chordata</taxon>
        <taxon>Craniata</taxon>
        <taxon>Vertebrata</taxon>
        <taxon>Euteleostomi</taxon>
        <taxon>Actinopterygii</taxon>
        <taxon>Neopterygii</taxon>
        <taxon>Teleostei</taxon>
        <taxon>Neoteleostei</taxon>
        <taxon>Acanthomorphata</taxon>
        <taxon>Carangaria</taxon>
        <taxon>Pleuronectiformes</taxon>
        <taxon>Pleuronectoidei</taxon>
        <taxon>Scophthalmidae</taxon>
        <taxon>Scophthalmus</taxon>
    </lineage>
</organism>
<dbReference type="AlphaFoldDB" id="A0A6A4TSX7"/>
<dbReference type="InterPro" id="IPR050561">
    <property type="entry name" value="PTP"/>
</dbReference>
<name>A0A6A4TSX7_SCOMX</name>
<dbReference type="CDD" id="cd14499">
    <property type="entry name" value="CDC14_C"/>
    <property type="match status" value="1"/>
</dbReference>
<evidence type="ECO:0000313" key="11">
    <source>
        <dbReference type="Proteomes" id="UP000438429"/>
    </source>
</evidence>
<comment type="caution">
    <text evidence="10">The sequence shown here is derived from an EMBL/GenBank/DDBJ whole genome shotgun (WGS) entry which is preliminary data.</text>
</comment>
<dbReference type="SUPFAM" id="SSF52799">
    <property type="entry name" value="(Phosphotyrosine protein) phosphatases II"/>
    <property type="match status" value="2"/>
</dbReference>
<reference evidence="10 11" key="1">
    <citation type="submission" date="2019-06" db="EMBL/GenBank/DDBJ databases">
        <title>Draft genomes of female and male turbot (Scophthalmus maximus).</title>
        <authorList>
            <person name="Xu H."/>
            <person name="Xu X.-W."/>
            <person name="Shao C."/>
            <person name="Chen S."/>
        </authorList>
    </citation>
    <scope>NUCLEOTIDE SEQUENCE [LARGE SCALE GENOMIC DNA]</scope>
    <source>
        <strain evidence="10">Ysfricsl-2016a</strain>
        <tissue evidence="10">Blood</tissue>
    </source>
</reference>
<dbReference type="Gene3D" id="3.90.190.10">
    <property type="entry name" value="Protein tyrosine phosphatase superfamily"/>
    <property type="match status" value="2"/>
</dbReference>
<dbReference type="SMART" id="SM00195">
    <property type="entry name" value="DSPc"/>
    <property type="match status" value="1"/>
</dbReference>
<sequence length="318" mass="36219">MLYRYCCQLNKKLKSFTMSKKKLVHFTCSDQKKRANAAVLISAYAVNISSFTYQAILPSCLSICPILNLQYNLYPALQYGFLDFESFCVEEYEHYERVENGDMNWIIPGKVLAFSSPHPRSKIENGYPLHAPEAYFAYFCQNNIRAVVRLNRKLYDSRRFENAGFDHHDLFFLDGTLPSDLIMRRFLHVCESTEGAVAVHCKAGLGRTGTLIGCYLMKHFRFTAAEAIAWIRICRPGSIIGQQQNFLEELNLSKDSHCPILPPPRSTVASLSVSSPSSSSKKLVRRSSSSVTHIKSSPFWKHFHRLTSTEMKSINTMS</sequence>
<protein>
    <recommendedName>
        <fullName evidence="2">protein-tyrosine-phosphatase</fullName>
        <ecNumber evidence="2">3.1.3.48</ecNumber>
    </recommendedName>
</protein>
<dbReference type="InterPro" id="IPR020422">
    <property type="entry name" value="TYR_PHOSPHATASE_DUAL_dom"/>
</dbReference>
<evidence type="ECO:0000256" key="4">
    <source>
        <dbReference type="ARBA" id="ARBA00022801"/>
    </source>
</evidence>
<dbReference type="GO" id="GO:0051301">
    <property type="term" value="P:cell division"/>
    <property type="evidence" value="ECO:0007669"/>
    <property type="project" value="UniProtKB-KW"/>
</dbReference>
<evidence type="ECO:0000256" key="2">
    <source>
        <dbReference type="ARBA" id="ARBA00013064"/>
    </source>
</evidence>
<dbReference type="EMBL" id="VEVO01000001">
    <property type="protein sequence ID" value="KAF0047438.1"/>
    <property type="molecule type" value="Genomic_DNA"/>
</dbReference>
<evidence type="ECO:0000259" key="8">
    <source>
        <dbReference type="PROSITE" id="PS50054"/>
    </source>
</evidence>
<dbReference type="Proteomes" id="UP000438429">
    <property type="component" value="Unassembled WGS sequence"/>
</dbReference>